<accession>A0A242K3X7</accession>
<dbReference type="Proteomes" id="UP000195141">
    <property type="component" value="Chromosome"/>
</dbReference>
<dbReference type="RefSeq" id="WP_086350171.1">
    <property type="nucleotide sequence ID" value="NZ_CP147247.1"/>
</dbReference>
<reference evidence="2" key="3">
    <citation type="submission" date="2024-03" db="EMBL/GenBank/DDBJ databases">
        <title>The Genome Sequence of Enterococcus sp. DIV0242b.</title>
        <authorList>
            <consortium name="The Broad Institute Genomics Platform"/>
            <consortium name="The Broad Institute Microbial Omics Core"/>
            <consortium name="The Broad Institute Genomic Center for Infectious Diseases"/>
            <person name="Earl A."/>
            <person name="Manson A."/>
            <person name="Gilmore M."/>
            <person name="Schwartman J."/>
            <person name="Shea T."/>
            <person name="Abouelleil A."/>
            <person name="Cao P."/>
            <person name="Chapman S."/>
            <person name="Cusick C."/>
            <person name="Young S."/>
            <person name="Neafsey D."/>
            <person name="Nusbaum C."/>
            <person name="Birren B."/>
        </authorList>
    </citation>
    <scope>NUCLEOTIDE SEQUENCE</scope>
    <source>
        <strain evidence="2">9E7_DIV0242</strain>
    </source>
</reference>
<organism evidence="1">
    <name type="scientific">Candidatus Enterococcus clewellii</name>
    <dbReference type="NCBI Taxonomy" id="1834193"/>
    <lineage>
        <taxon>Bacteria</taxon>
        <taxon>Bacillati</taxon>
        <taxon>Bacillota</taxon>
        <taxon>Bacilli</taxon>
        <taxon>Lactobacillales</taxon>
        <taxon>Enterococcaceae</taxon>
        <taxon>Enterococcus</taxon>
    </lineage>
</organism>
<dbReference type="EMBL" id="NGMM01000005">
    <property type="protein sequence ID" value="OTP13698.1"/>
    <property type="molecule type" value="Genomic_DNA"/>
</dbReference>
<evidence type="ECO:0000313" key="2">
    <source>
        <dbReference type="EMBL" id="WYJ89910.1"/>
    </source>
</evidence>
<dbReference type="EMBL" id="CP147247">
    <property type="protein sequence ID" value="WYJ89910.1"/>
    <property type="molecule type" value="Genomic_DNA"/>
</dbReference>
<proteinExistence type="predicted"/>
<dbReference type="InterPro" id="IPR044925">
    <property type="entry name" value="His-Me_finger_sf"/>
</dbReference>
<reference evidence="2" key="2">
    <citation type="submission" date="2017-05" db="EMBL/GenBank/DDBJ databases">
        <authorList>
            <consortium name="The Broad Institute Genomics Platform"/>
            <consortium name="The Broad Institute Genomic Center for Infectious Diseases"/>
            <person name="Earl A."/>
            <person name="Manson A."/>
            <person name="Schwartman J."/>
            <person name="Gilmore M."/>
            <person name="Abouelleil A."/>
            <person name="Cao P."/>
            <person name="Chapman S."/>
            <person name="Cusick C."/>
            <person name="Shea T."/>
            <person name="Young S."/>
            <person name="Neafsey D."/>
            <person name="Nusbaum C."/>
            <person name="Birren B."/>
        </authorList>
    </citation>
    <scope>NUCLEOTIDE SEQUENCE</scope>
    <source>
        <strain evidence="2">9E7_DIV0242</strain>
    </source>
</reference>
<name>A0A242K3X7_9ENTE</name>
<gene>
    <name evidence="2" type="ORF">A5888_001638</name>
    <name evidence="1" type="ORF">A5888_003176</name>
</gene>
<reference evidence="1" key="1">
    <citation type="submission" date="2017-05" db="EMBL/GenBank/DDBJ databases">
        <title>The Genome Sequence of Enterococcus sp. 9E7_DIV0242.</title>
        <authorList>
            <consortium name="The Broad Institute Genomics Platform"/>
            <consortium name="The Broad Institute Genomic Center for Infectious Diseases"/>
            <person name="Earl A."/>
            <person name="Manson A."/>
            <person name="Schwartman J."/>
            <person name="Gilmore M."/>
            <person name="Abouelleil A."/>
            <person name="Cao P."/>
            <person name="Chapman S."/>
            <person name="Cusick C."/>
            <person name="Shea T."/>
            <person name="Young S."/>
            <person name="Neafsey D."/>
            <person name="Nusbaum C."/>
            <person name="Birren B."/>
        </authorList>
    </citation>
    <scope>NUCLEOTIDE SEQUENCE [LARGE SCALE GENOMIC DNA]</scope>
    <source>
        <strain evidence="1">9E7_DIV0242</strain>
    </source>
</reference>
<dbReference type="AlphaFoldDB" id="A0A242K3X7"/>
<sequence length="182" mass="21159">MTIKAQKEISFINECSCIVDETDLAKAILWYQDYPMLSKKKIYMHGCYPAVSIGKTKIHVHRLLMQYWLGIKLPFHASIHHVNENKLDARKENLAVVINSAHNSNHNRGRILSDNHKKKISKANKNRKGIKMKKRHLIPNYQLQDLLNHGLSINTIAKLYQCDWSTIKSRIHENPELLEAEK</sequence>
<dbReference type="SUPFAM" id="SSF54060">
    <property type="entry name" value="His-Me finger endonucleases"/>
    <property type="match status" value="1"/>
</dbReference>
<evidence type="ECO:0000313" key="3">
    <source>
        <dbReference type="Proteomes" id="UP000195141"/>
    </source>
</evidence>
<dbReference type="OrthoDB" id="2991428at2"/>
<keyword evidence="3" id="KW-1185">Reference proteome</keyword>
<evidence type="ECO:0000313" key="1">
    <source>
        <dbReference type="EMBL" id="OTP13698.1"/>
    </source>
</evidence>
<protein>
    <submittedName>
        <fullName evidence="1">Uncharacterized protein</fullName>
    </submittedName>
</protein>
<dbReference type="Gene3D" id="3.90.75.20">
    <property type="match status" value="1"/>
</dbReference>